<accession>A0A8S3BJ42</accession>
<sequence>MYGNVVPLTTVSTAQVLPGTVLQTTGNILPTTTAGNNDLVIIQDSSNQAELINQLQNHINENQQILIITD</sequence>
<feature type="non-terminal residue" evidence="3">
    <location>
        <position position="70"/>
    </location>
</feature>
<dbReference type="Proteomes" id="UP000681720">
    <property type="component" value="Unassembled WGS sequence"/>
</dbReference>
<dbReference type="Proteomes" id="UP000681967">
    <property type="component" value="Unassembled WGS sequence"/>
</dbReference>
<name>A0A8S3BJ42_9BILA</name>
<evidence type="ECO:0000313" key="3">
    <source>
        <dbReference type="EMBL" id="CAF4836950.1"/>
    </source>
</evidence>
<dbReference type="EMBL" id="CAJOBI010157311">
    <property type="protein sequence ID" value="CAF4836950.1"/>
    <property type="molecule type" value="Genomic_DNA"/>
</dbReference>
<dbReference type="EMBL" id="CAJOBH010074051">
    <property type="protein sequence ID" value="CAF4485602.1"/>
    <property type="molecule type" value="Genomic_DNA"/>
</dbReference>
<evidence type="ECO:0000313" key="2">
    <source>
        <dbReference type="EMBL" id="CAF4630927.1"/>
    </source>
</evidence>
<comment type="caution">
    <text evidence="3">The sequence shown here is derived from an EMBL/GenBank/DDBJ whole genome shotgun (WGS) entry which is preliminary data.</text>
</comment>
<reference evidence="3" key="1">
    <citation type="submission" date="2021-02" db="EMBL/GenBank/DDBJ databases">
        <authorList>
            <person name="Nowell W R."/>
        </authorList>
    </citation>
    <scope>NUCLEOTIDE SEQUENCE</scope>
</reference>
<organism evidence="3 4">
    <name type="scientific">Rotaria magnacalcarata</name>
    <dbReference type="NCBI Taxonomy" id="392030"/>
    <lineage>
        <taxon>Eukaryota</taxon>
        <taxon>Metazoa</taxon>
        <taxon>Spiralia</taxon>
        <taxon>Gnathifera</taxon>
        <taxon>Rotifera</taxon>
        <taxon>Eurotatoria</taxon>
        <taxon>Bdelloidea</taxon>
        <taxon>Philodinida</taxon>
        <taxon>Philodinidae</taxon>
        <taxon>Rotaria</taxon>
    </lineage>
</organism>
<dbReference type="EMBL" id="CAJOBJ010110891">
    <property type="protein sequence ID" value="CAF4630927.1"/>
    <property type="molecule type" value="Genomic_DNA"/>
</dbReference>
<evidence type="ECO:0000313" key="4">
    <source>
        <dbReference type="Proteomes" id="UP000676336"/>
    </source>
</evidence>
<dbReference type="Proteomes" id="UP000676336">
    <property type="component" value="Unassembled WGS sequence"/>
</dbReference>
<evidence type="ECO:0000313" key="1">
    <source>
        <dbReference type="EMBL" id="CAF4485602.1"/>
    </source>
</evidence>
<proteinExistence type="predicted"/>
<protein>
    <submittedName>
        <fullName evidence="3">Uncharacterized protein</fullName>
    </submittedName>
</protein>
<dbReference type="AlphaFoldDB" id="A0A8S3BJ42"/>
<gene>
    <name evidence="1" type="ORF">BYL167_LOCUS35333</name>
    <name evidence="2" type="ORF">GIL414_LOCUS40209</name>
    <name evidence="3" type="ORF">SMN809_LOCUS48753</name>
</gene>